<keyword evidence="3 6" id="KW-0378">Hydrolase</keyword>
<dbReference type="EMBL" id="CP035282">
    <property type="protein sequence ID" value="QAT63292.1"/>
    <property type="molecule type" value="Genomic_DNA"/>
</dbReference>
<evidence type="ECO:0000256" key="8">
    <source>
        <dbReference type="SAM" id="MobiDB-lite"/>
    </source>
</evidence>
<evidence type="ECO:0000256" key="4">
    <source>
        <dbReference type="ARBA" id="ARBA00022825"/>
    </source>
</evidence>
<organism evidence="10 11">
    <name type="scientific">Acidilutibacter cellobiosedens</name>
    <dbReference type="NCBI Taxonomy" id="2507161"/>
    <lineage>
        <taxon>Bacteria</taxon>
        <taxon>Bacillati</taxon>
        <taxon>Bacillota</taxon>
        <taxon>Tissierellia</taxon>
        <taxon>Tissierellales</taxon>
        <taxon>Acidilutibacteraceae</taxon>
        <taxon>Acidilutibacter</taxon>
    </lineage>
</organism>
<dbReference type="PROSITE" id="PS51892">
    <property type="entry name" value="SUBTILASE"/>
    <property type="match status" value="1"/>
</dbReference>
<dbReference type="Gene3D" id="3.40.50.200">
    <property type="entry name" value="Peptidase S8/S53 domain"/>
    <property type="match status" value="1"/>
</dbReference>
<evidence type="ECO:0000256" key="7">
    <source>
        <dbReference type="RuleBase" id="RU003355"/>
    </source>
</evidence>
<dbReference type="CDD" id="cd07487">
    <property type="entry name" value="Peptidases_S8_1"/>
    <property type="match status" value="1"/>
</dbReference>
<feature type="domain" description="Peptidase S8/S53" evidence="9">
    <location>
        <begin position="110"/>
        <end position="380"/>
    </location>
</feature>
<dbReference type="GO" id="GO:0006508">
    <property type="term" value="P:proteolysis"/>
    <property type="evidence" value="ECO:0007669"/>
    <property type="project" value="UniProtKB-KW"/>
</dbReference>
<evidence type="ECO:0000256" key="6">
    <source>
        <dbReference type="PROSITE-ProRule" id="PRU01240"/>
    </source>
</evidence>
<evidence type="ECO:0000313" key="10">
    <source>
        <dbReference type="EMBL" id="QAT63292.1"/>
    </source>
</evidence>
<dbReference type="InterPro" id="IPR023828">
    <property type="entry name" value="Peptidase_S8_Ser-AS"/>
</dbReference>
<evidence type="ECO:0000259" key="9">
    <source>
        <dbReference type="Pfam" id="PF00082"/>
    </source>
</evidence>
<accession>A0A410QGR5</accession>
<evidence type="ECO:0000256" key="3">
    <source>
        <dbReference type="ARBA" id="ARBA00022801"/>
    </source>
</evidence>
<dbReference type="PRINTS" id="PR00723">
    <property type="entry name" value="SUBTILISIN"/>
</dbReference>
<keyword evidence="4 6" id="KW-0720">Serine protease</keyword>
<dbReference type="InterPro" id="IPR036852">
    <property type="entry name" value="Peptidase_S8/S53_dom_sf"/>
</dbReference>
<evidence type="ECO:0000256" key="2">
    <source>
        <dbReference type="ARBA" id="ARBA00022670"/>
    </source>
</evidence>
<comment type="similarity">
    <text evidence="1 6 7">Belongs to the peptidase S8 family.</text>
</comment>
<evidence type="ECO:0000313" key="11">
    <source>
        <dbReference type="Proteomes" id="UP000287969"/>
    </source>
</evidence>
<dbReference type="InterPro" id="IPR022398">
    <property type="entry name" value="Peptidase_S8_His-AS"/>
</dbReference>
<dbReference type="AlphaFoldDB" id="A0A410QGR5"/>
<feature type="active site" description="Charge relay system" evidence="5 6">
    <location>
        <position position="154"/>
    </location>
</feature>
<dbReference type="PROSITE" id="PS00137">
    <property type="entry name" value="SUBTILASE_HIS"/>
    <property type="match status" value="1"/>
</dbReference>
<dbReference type="Gene3D" id="3.30.70.80">
    <property type="entry name" value="Peptidase S8 propeptide/proteinase inhibitor I9"/>
    <property type="match status" value="1"/>
</dbReference>
<reference evidence="11" key="1">
    <citation type="submission" date="2019-01" db="EMBL/GenBank/DDBJ databases">
        <title>Draft genomes of a novel of Sporanaerobacter strains.</title>
        <authorList>
            <person name="Ma S."/>
        </authorList>
    </citation>
    <scope>NUCLEOTIDE SEQUENCE [LARGE SCALE GENOMIC DNA]</scope>
    <source>
        <strain evidence="11">NJN-17</strain>
    </source>
</reference>
<dbReference type="PANTHER" id="PTHR43806:SF65">
    <property type="entry name" value="SERINE PROTEASE APRX"/>
    <property type="match status" value="1"/>
</dbReference>
<dbReference type="Pfam" id="PF00082">
    <property type="entry name" value="Peptidase_S8"/>
    <property type="match status" value="1"/>
</dbReference>
<feature type="active site" description="Charge relay system" evidence="5 6">
    <location>
        <position position="119"/>
    </location>
</feature>
<dbReference type="SUPFAM" id="SSF52743">
    <property type="entry name" value="Subtilisin-like"/>
    <property type="match status" value="1"/>
</dbReference>
<dbReference type="InterPro" id="IPR000209">
    <property type="entry name" value="Peptidase_S8/S53_dom"/>
</dbReference>
<dbReference type="RefSeq" id="WP_071141195.1">
    <property type="nucleotide sequence ID" value="NZ_CP035282.1"/>
</dbReference>
<evidence type="ECO:0000256" key="1">
    <source>
        <dbReference type="ARBA" id="ARBA00011073"/>
    </source>
</evidence>
<sequence length="433" mass="46666">MEKTNKPKLCPILSAKISSQSIEKLPVIIQMKDNNADNINNLAYGLEGEKKKELPLIKGIACNLTTDLIYKLAEDPNIEYISFDSKVFALLDVATKSIDSKYPHDQGYLGQGITIAVVDTGVAPHNDLIKPNNRIVGFKDFVNNKTTPYDDNGHGTHVSGILAGNGYSSQKKYQGVAPEASILGVKVLDESGSGNTSDIIDAISWIIKTKNEYNTKIINLSLGSPANNPCSSDPLCKAVEQAVNNGICVVVAAGNSGPASKTILSPGISPNVITVGAMNDRRTSGTPKNTIPSFSSRGPTKEGLNKPDLVAPGVNIMSLSNTRLDGYISLSGTSMATPLVSGSIALILQKQKNLSPKEIKNILMDSCVDLKDNQENQGSGMVNLKKIFHSSQENNLENSLEKETPFSNYPHKDNFTEKIIILLIIFLLLDRNV</sequence>
<gene>
    <name evidence="10" type="ORF">EQM13_17845</name>
</gene>
<dbReference type="InterPro" id="IPR015500">
    <property type="entry name" value="Peptidase_S8_subtilisin-rel"/>
</dbReference>
<dbReference type="PROSITE" id="PS00136">
    <property type="entry name" value="SUBTILASE_ASP"/>
    <property type="match status" value="1"/>
</dbReference>
<proteinExistence type="inferred from homology"/>
<dbReference type="OrthoDB" id="9798386at2"/>
<protein>
    <submittedName>
        <fullName evidence="10">Peptidase S8</fullName>
    </submittedName>
</protein>
<dbReference type="KEGG" id="spoa:EQM13_17845"/>
<feature type="region of interest" description="Disordered" evidence="8">
    <location>
        <begin position="278"/>
        <end position="307"/>
    </location>
</feature>
<dbReference type="InterPro" id="IPR023827">
    <property type="entry name" value="Peptidase_S8_Asp-AS"/>
</dbReference>
<feature type="active site" description="Charge relay system" evidence="5 6">
    <location>
        <position position="334"/>
    </location>
</feature>
<feature type="compositionally biased region" description="Polar residues" evidence="8">
    <location>
        <begin position="284"/>
        <end position="298"/>
    </location>
</feature>
<keyword evidence="2 6" id="KW-0645">Protease</keyword>
<name>A0A410QGR5_9FIRM</name>
<dbReference type="InterPro" id="IPR050131">
    <property type="entry name" value="Peptidase_S8_subtilisin-like"/>
</dbReference>
<dbReference type="Proteomes" id="UP000287969">
    <property type="component" value="Chromosome"/>
</dbReference>
<dbReference type="PROSITE" id="PS00138">
    <property type="entry name" value="SUBTILASE_SER"/>
    <property type="match status" value="1"/>
</dbReference>
<dbReference type="GO" id="GO:0004252">
    <property type="term" value="F:serine-type endopeptidase activity"/>
    <property type="evidence" value="ECO:0007669"/>
    <property type="project" value="UniProtKB-UniRule"/>
</dbReference>
<evidence type="ECO:0000256" key="5">
    <source>
        <dbReference type="PIRSR" id="PIRSR615500-1"/>
    </source>
</evidence>
<dbReference type="InterPro" id="IPR037045">
    <property type="entry name" value="S8pro/Inhibitor_I9_sf"/>
</dbReference>
<keyword evidence="11" id="KW-1185">Reference proteome</keyword>
<dbReference type="PANTHER" id="PTHR43806">
    <property type="entry name" value="PEPTIDASE S8"/>
    <property type="match status" value="1"/>
</dbReference>